<name>A0ABW2DRZ9_9BACT</name>
<dbReference type="PANTHER" id="PTHR38474:SF1">
    <property type="entry name" value="SLR0299 PROTEIN"/>
    <property type="match status" value="1"/>
</dbReference>
<dbReference type="RefSeq" id="WP_066624262.1">
    <property type="nucleotide sequence ID" value="NZ_JBHSYQ010000008.1"/>
</dbReference>
<organism evidence="1 2">
    <name type="scientific">Rufibacter roseus</name>
    <dbReference type="NCBI Taxonomy" id="1567108"/>
    <lineage>
        <taxon>Bacteria</taxon>
        <taxon>Pseudomonadati</taxon>
        <taxon>Bacteroidota</taxon>
        <taxon>Cytophagia</taxon>
        <taxon>Cytophagales</taxon>
        <taxon>Hymenobacteraceae</taxon>
        <taxon>Rufibacter</taxon>
    </lineage>
</organism>
<protein>
    <submittedName>
        <fullName evidence="1">CatA-like O-acetyltransferase</fullName>
    </submittedName>
</protein>
<dbReference type="PANTHER" id="PTHR38474">
    <property type="entry name" value="SLR0299 PROTEIN"/>
    <property type="match status" value="1"/>
</dbReference>
<keyword evidence="2" id="KW-1185">Reference proteome</keyword>
<dbReference type="SMART" id="SM01059">
    <property type="entry name" value="CAT"/>
    <property type="match status" value="1"/>
</dbReference>
<proteinExistence type="predicted"/>
<dbReference type="InterPro" id="IPR023213">
    <property type="entry name" value="CAT-like_dom_sf"/>
</dbReference>
<evidence type="ECO:0000313" key="2">
    <source>
        <dbReference type="Proteomes" id="UP001596405"/>
    </source>
</evidence>
<evidence type="ECO:0000313" key="1">
    <source>
        <dbReference type="EMBL" id="MFC6999011.1"/>
    </source>
</evidence>
<dbReference type="InterPro" id="IPR001707">
    <property type="entry name" value="Cmp_AcTrfase"/>
</dbReference>
<dbReference type="Pfam" id="PF00302">
    <property type="entry name" value="CAT"/>
    <property type="match status" value="1"/>
</dbReference>
<dbReference type="SUPFAM" id="SSF52777">
    <property type="entry name" value="CoA-dependent acyltransferases"/>
    <property type="match status" value="1"/>
</dbReference>
<accession>A0ABW2DRZ9</accession>
<dbReference type="Proteomes" id="UP001596405">
    <property type="component" value="Unassembled WGS sequence"/>
</dbReference>
<gene>
    <name evidence="1" type="ORF">ACFQHR_15335</name>
</gene>
<comment type="caution">
    <text evidence="1">The sequence shown here is derived from an EMBL/GenBank/DDBJ whole genome shotgun (WGS) entry which is preliminary data.</text>
</comment>
<reference evidence="2" key="1">
    <citation type="journal article" date="2019" name="Int. J. Syst. Evol. Microbiol.">
        <title>The Global Catalogue of Microorganisms (GCM) 10K type strain sequencing project: providing services to taxonomists for standard genome sequencing and annotation.</title>
        <authorList>
            <consortium name="The Broad Institute Genomics Platform"/>
            <consortium name="The Broad Institute Genome Sequencing Center for Infectious Disease"/>
            <person name="Wu L."/>
            <person name="Ma J."/>
        </authorList>
    </citation>
    <scope>NUCLEOTIDE SEQUENCE [LARGE SCALE GENOMIC DNA]</scope>
    <source>
        <strain evidence="2">CGMCC 4.7393</strain>
    </source>
</reference>
<dbReference type="Gene3D" id="3.30.559.10">
    <property type="entry name" value="Chloramphenicol acetyltransferase-like domain"/>
    <property type="match status" value="1"/>
</dbReference>
<dbReference type="EMBL" id="JBHSYQ010000008">
    <property type="protein sequence ID" value="MFC6999011.1"/>
    <property type="molecule type" value="Genomic_DNA"/>
</dbReference>
<sequence>MTSKYNHQPIALEGWDREEQFRFFSTFTQPFFNVHTEVDITPLYHYCQRHQLSVFLAYLYVTLEAARSVENFRLRLQNNGVVLYEGLDLSTTILKNNQTIAFVSLPYQETLLEFSSNARQIINEAKESKNLFIGYQGADLLHLTTLPWFKFNGMEHAFSVNPQEAGIPKIAYGRLEVLPDKVTLPLSVALHHALADGYHLHLFLQQMQGYINAFSFVD</sequence>